<evidence type="ECO:0000256" key="1">
    <source>
        <dbReference type="SAM" id="MobiDB-lite"/>
    </source>
</evidence>
<comment type="caution">
    <text evidence="2">The sequence shown here is derived from an EMBL/GenBank/DDBJ whole genome shotgun (WGS) entry which is preliminary data.</text>
</comment>
<dbReference type="AlphaFoldDB" id="A0AAE1NLW3"/>
<protein>
    <submittedName>
        <fullName evidence="2">Uncharacterized protein</fullName>
    </submittedName>
</protein>
<name>A0AAE1NLW3_9EUCA</name>
<evidence type="ECO:0000313" key="3">
    <source>
        <dbReference type="Proteomes" id="UP001292094"/>
    </source>
</evidence>
<sequence length="92" mass="9853">MGGGREGYTRDRSSSSSSNSPGERDVNDAVALSGGRVSPPFPFNPSKEDENFGFKAPCDATQKTEPYVPRSLRVVMAFPSASLPATKRAKIM</sequence>
<proteinExistence type="predicted"/>
<evidence type="ECO:0000313" key="2">
    <source>
        <dbReference type="EMBL" id="KAK4291166.1"/>
    </source>
</evidence>
<feature type="region of interest" description="Disordered" evidence="1">
    <location>
        <begin position="1"/>
        <end position="49"/>
    </location>
</feature>
<reference evidence="2" key="1">
    <citation type="submission" date="2023-11" db="EMBL/GenBank/DDBJ databases">
        <title>Genome assemblies of two species of porcelain crab, Petrolisthes cinctipes and Petrolisthes manimaculis (Anomura: Porcellanidae).</title>
        <authorList>
            <person name="Angst P."/>
        </authorList>
    </citation>
    <scope>NUCLEOTIDE SEQUENCE</scope>
    <source>
        <strain evidence="2">PB745_02</strain>
        <tissue evidence="2">Gill</tissue>
    </source>
</reference>
<gene>
    <name evidence="2" type="ORF">Pmani_035987</name>
</gene>
<dbReference type="EMBL" id="JAWZYT010005235">
    <property type="protein sequence ID" value="KAK4291166.1"/>
    <property type="molecule type" value="Genomic_DNA"/>
</dbReference>
<dbReference type="Proteomes" id="UP001292094">
    <property type="component" value="Unassembled WGS sequence"/>
</dbReference>
<accession>A0AAE1NLW3</accession>
<keyword evidence="3" id="KW-1185">Reference proteome</keyword>
<organism evidence="2 3">
    <name type="scientific">Petrolisthes manimaculis</name>
    <dbReference type="NCBI Taxonomy" id="1843537"/>
    <lineage>
        <taxon>Eukaryota</taxon>
        <taxon>Metazoa</taxon>
        <taxon>Ecdysozoa</taxon>
        <taxon>Arthropoda</taxon>
        <taxon>Crustacea</taxon>
        <taxon>Multicrustacea</taxon>
        <taxon>Malacostraca</taxon>
        <taxon>Eumalacostraca</taxon>
        <taxon>Eucarida</taxon>
        <taxon>Decapoda</taxon>
        <taxon>Pleocyemata</taxon>
        <taxon>Anomura</taxon>
        <taxon>Galatheoidea</taxon>
        <taxon>Porcellanidae</taxon>
        <taxon>Petrolisthes</taxon>
    </lineage>
</organism>